<evidence type="ECO:0000259" key="2">
    <source>
        <dbReference type="Pfam" id="PF08223"/>
    </source>
</evidence>
<accession>A0A964T0Z8</accession>
<dbReference type="InterPro" id="IPR012906">
    <property type="entry name" value="PaaX-like_N"/>
</dbReference>
<dbReference type="Pfam" id="PF20803">
    <property type="entry name" value="PaaX_M"/>
    <property type="match status" value="1"/>
</dbReference>
<dbReference type="Gene3D" id="1.10.10.10">
    <property type="entry name" value="Winged helix-like DNA-binding domain superfamily/Winged helix DNA-binding domain"/>
    <property type="match status" value="1"/>
</dbReference>
<dbReference type="InterPro" id="IPR036388">
    <property type="entry name" value="WH-like_DNA-bd_sf"/>
</dbReference>
<dbReference type="OrthoDB" id="2270427at2"/>
<dbReference type="InterPro" id="IPR011965">
    <property type="entry name" value="PaaX_trns_reg"/>
</dbReference>
<dbReference type="PIRSF" id="PIRSF020623">
    <property type="entry name" value="PaaX"/>
    <property type="match status" value="1"/>
</dbReference>
<dbReference type="Pfam" id="PF08223">
    <property type="entry name" value="PaaX_C"/>
    <property type="match status" value="1"/>
</dbReference>
<evidence type="ECO:0000259" key="3">
    <source>
        <dbReference type="Pfam" id="PF20803"/>
    </source>
</evidence>
<feature type="domain" description="Transcriptional repressor PaaX-like N-terminal" evidence="1">
    <location>
        <begin position="26"/>
        <end position="93"/>
    </location>
</feature>
<dbReference type="PANTHER" id="PTHR30319:SF1">
    <property type="entry name" value="TRANSCRIPTIONAL REPRESSOR PAAX"/>
    <property type="match status" value="1"/>
</dbReference>
<dbReference type="Proteomes" id="UP000773614">
    <property type="component" value="Unassembled WGS sequence"/>
</dbReference>
<dbReference type="InterPro" id="IPR013225">
    <property type="entry name" value="PaaX_C"/>
</dbReference>
<dbReference type="AlphaFoldDB" id="A0A964T0Z8"/>
<dbReference type="GO" id="GO:0006351">
    <property type="term" value="P:DNA-templated transcription"/>
    <property type="evidence" value="ECO:0007669"/>
    <property type="project" value="InterPro"/>
</dbReference>
<proteinExistence type="predicted"/>
<dbReference type="RefSeq" id="WP_161138768.1">
    <property type="nucleotide sequence ID" value="NZ_SPKJ01000003.1"/>
</dbReference>
<dbReference type="PANTHER" id="PTHR30319">
    <property type="entry name" value="PHENYLACETIC ACID REGULATOR-RELATED TRANSCRIPTIONAL REPRESSOR"/>
    <property type="match status" value="1"/>
</dbReference>
<comment type="caution">
    <text evidence="4">The sequence shown here is derived from an EMBL/GenBank/DDBJ whole genome shotgun (WGS) entry which is preliminary data.</text>
</comment>
<dbReference type="InterPro" id="IPR048846">
    <property type="entry name" value="PaaX-like_central"/>
</dbReference>
<sequence>MAVAEEIQEQSDEEGAPAASATSVSAKALLFTILGEYVFPEQRPVWTATILKALTALGVSEKAGRQAINRANASGWIEGHREGRRVAWQLTGRIQQSMREGLERVKSIGQEPQPWDERWMVLYLSLPESHRGVRSRLYKALRWAGFGTPTPGLWINPHSRRLDETRRILERFGVSDRAYVFSAHSLEAGQDLETIVRSAWDHDEILAIYHRLLERFGRIDPGTDRDMFAAHFALVHEWQQIPFIDPALPKELLFDDRRAQQAARQLEALKESSGRQARRYWRNLMLTVDAR</sequence>
<evidence type="ECO:0000313" key="4">
    <source>
        <dbReference type="EMBL" id="MYZ46421.1"/>
    </source>
</evidence>
<reference evidence="4" key="1">
    <citation type="submission" date="2019-03" db="EMBL/GenBank/DDBJ databases">
        <title>Afifella sp. nov., isolated from activated sludge.</title>
        <authorList>
            <person name="Li Q."/>
            <person name="Liu Y."/>
        </authorList>
    </citation>
    <scope>NUCLEOTIDE SEQUENCE</scope>
    <source>
        <strain evidence="4">L72</strain>
    </source>
</reference>
<feature type="domain" description="Transcriptional repressor PaaX-like C-terminal" evidence="2">
    <location>
        <begin position="200"/>
        <end position="282"/>
    </location>
</feature>
<keyword evidence="5" id="KW-1185">Reference proteome</keyword>
<gene>
    <name evidence="4" type="ORF">E4O86_01630</name>
</gene>
<organism evidence="4 5">
    <name type="scientific">Propylenella binzhouense</name>
    <dbReference type="NCBI Taxonomy" id="2555902"/>
    <lineage>
        <taxon>Bacteria</taxon>
        <taxon>Pseudomonadati</taxon>
        <taxon>Pseudomonadota</taxon>
        <taxon>Alphaproteobacteria</taxon>
        <taxon>Hyphomicrobiales</taxon>
        <taxon>Propylenellaceae</taxon>
        <taxon>Propylenella</taxon>
    </lineage>
</organism>
<dbReference type="Pfam" id="PF07848">
    <property type="entry name" value="PaaX"/>
    <property type="match status" value="1"/>
</dbReference>
<name>A0A964T0Z8_9HYPH</name>
<feature type="domain" description="Transcriptional repressor PaaX-like central Cas2-like" evidence="3">
    <location>
        <begin position="113"/>
        <end position="191"/>
    </location>
</feature>
<evidence type="ECO:0000313" key="5">
    <source>
        <dbReference type="Proteomes" id="UP000773614"/>
    </source>
</evidence>
<dbReference type="EMBL" id="SPKJ01000003">
    <property type="protein sequence ID" value="MYZ46421.1"/>
    <property type="molecule type" value="Genomic_DNA"/>
</dbReference>
<dbReference type="Gene3D" id="3.30.70.2650">
    <property type="match status" value="1"/>
</dbReference>
<protein>
    <submittedName>
        <fullName evidence="4">PaaX family transcriptional regulator</fullName>
    </submittedName>
</protein>
<evidence type="ECO:0000259" key="1">
    <source>
        <dbReference type="Pfam" id="PF07848"/>
    </source>
</evidence>